<dbReference type="PROSITE" id="PS51782">
    <property type="entry name" value="LYSM"/>
    <property type="match status" value="1"/>
</dbReference>
<comment type="caution">
    <text evidence="5">The sequence shown here is derived from an EMBL/GenBank/DDBJ whole genome shotgun (WGS) entry which is preliminary data.</text>
</comment>
<feature type="transmembrane region" description="Helical" evidence="2">
    <location>
        <begin position="27"/>
        <end position="48"/>
    </location>
</feature>
<feature type="region of interest" description="Disordered" evidence="1">
    <location>
        <begin position="98"/>
        <end position="162"/>
    </location>
</feature>
<accession>A0A0K9YSE5</accession>
<organism evidence="5 6">
    <name type="scientific">Brevibacillus reuszeri</name>
    <dbReference type="NCBI Taxonomy" id="54915"/>
    <lineage>
        <taxon>Bacteria</taxon>
        <taxon>Bacillati</taxon>
        <taxon>Bacillota</taxon>
        <taxon>Bacilli</taxon>
        <taxon>Bacillales</taxon>
        <taxon>Paenibacillaceae</taxon>
        <taxon>Brevibacillus</taxon>
    </lineage>
</organism>
<dbReference type="RefSeq" id="WP_049740145.1">
    <property type="nucleotide sequence ID" value="NZ_BJON01000002.1"/>
</dbReference>
<dbReference type="InterPro" id="IPR018392">
    <property type="entry name" value="LysM"/>
</dbReference>
<reference evidence="4 7" key="3">
    <citation type="submission" date="2019-06" db="EMBL/GenBank/DDBJ databases">
        <title>Whole genome shotgun sequence of Brevibacillus reuszeri NBRC 15719.</title>
        <authorList>
            <person name="Hosoyama A."/>
            <person name="Uohara A."/>
            <person name="Ohji S."/>
            <person name="Ichikawa N."/>
        </authorList>
    </citation>
    <scope>NUCLEOTIDE SEQUENCE [LARGE SCALE GENOMIC DNA]</scope>
    <source>
        <strain evidence="4 7">NBRC 15719</strain>
    </source>
</reference>
<evidence type="ECO:0000256" key="2">
    <source>
        <dbReference type="SAM" id="Phobius"/>
    </source>
</evidence>
<feature type="compositionally biased region" description="Low complexity" evidence="1">
    <location>
        <begin position="130"/>
        <end position="141"/>
    </location>
</feature>
<keyword evidence="2" id="KW-0472">Membrane</keyword>
<dbReference type="STRING" id="54915.ADS79_20045"/>
<feature type="compositionally biased region" description="Polar residues" evidence="1">
    <location>
        <begin position="117"/>
        <end position="129"/>
    </location>
</feature>
<dbReference type="Proteomes" id="UP000319578">
    <property type="component" value="Unassembled WGS sequence"/>
</dbReference>
<sequence>MNLEPNQLPPRSSRHTQRKVNVSFTKWIRSGLVVFGAVFIGVILIELYQAQLTHESEKPGTPSSPMVTVSERTTDNIASAGQEENVTSKAEVANSAAPIVQETKTVPETKVGAKTEVPQNSTTVQPASQPSATTEPKTAPTASPPAKPAYTATTVPASTPAPKPKAIKHVVQKGETLYMLSRKYYGNNLNVSRIAKYNGFQADTQLTAGKVVMVPIAP</sequence>
<evidence type="ECO:0000313" key="6">
    <source>
        <dbReference type="Proteomes" id="UP000036834"/>
    </source>
</evidence>
<feature type="domain" description="LysM" evidence="3">
    <location>
        <begin position="167"/>
        <end position="214"/>
    </location>
</feature>
<dbReference type="Gene3D" id="3.10.350.10">
    <property type="entry name" value="LysM domain"/>
    <property type="match status" value="1"/>
</dbReference>
<reference evidence="6" key="1">
    <citation type="submission" date="2015-07" db="EMBL/GenBank/DDBJ databases">
        <title>Genome sequencing project for genomic taxonomy and phylogenomics of Bacillus-like bacteria.</title>
        <authorList>
            <person name="Liu B."/>
            <person name="Wang J."/>
            <person name="Zhu Y."/>
            <person name="Liu G."/>
            <person name="Chen Q."/>
            <person name="Chen Z."/>
            <person name="Lan J."/>
            <person name="Che J."/>
            <person name="Ge C."/>
            <person name="Shi H."/>
            <person name="Pan Z."/>
            <person name="Liu X."/>
        </authorList>
    </citation>
    <scope>NUCLEOTIDE SEQUENCE [LARGE SCALE GENOMIC DNA]</scope>
    <source>
        <strain evidence="6">DSM 9887</strain>
    </source>
</reference>
<feature type="compositionally biased region" description="Low complexity" evidence="1">
    <location>
        <begin position="148"/>
        <end position="160"/>
    </location>
</feature>
<gene>
    <name evidence="5" type="ORF">ADS79_20045</name>
    <name evidence="4" type="ORF">BRE01_03310</name>
</gene>
<keyword evidence="2" id="KW-1133">Transmembrane helix</keyword>
<evidence type="ECO:0000313" key="5">
    <source>
        <dbReference type="EMBL" id="KNB71110.1"/>
    </source>
</evidence>
<evidence type="ECO:0000259" key="3">
    <source>
        <dbReference type="PROSITE" id="PS51782"/>
    </source>
</evidence>
<keyword evidence="7" id="KW-1185">Reference proteome</keyword>
<dbReference type="SUPFAM" id="SSF54106">
    <property type="entry name" value="LysM domain"/>
    <property type="match status" value="1"/>
</dbReference>
<dbReference type="Proteomes" id="UP000036834">
    <property type="component" value="Unassembled WGS sequence"/>
</dbReference>
<dbReference type="PATRIC" id="fig|54915.3.peg.3124"/>
<evidence type="ECO:0000256" key="1">
    <source>
        <dbReference type="SAM" id="MobiDB-lite"/>
    </source>
</evidence>
<dbReference type="EMBL" id="LGIQ01000009">
    <property type="protein sequence ID" value="KNB71110.1"/>
    <property type="molecule type" value="Genomic_DNA"/>
</dbReference>
<dbReference type="SMART" id="SM00257">
    <property type="entry name" value="LysM"/>
    <property type="match status" value="1"/>
</dbReference>
<dbReference type="OrthoDB" id="2583609at2"/>
<dbReference type="Pfam" id="PF01476">
    <property type="entry name" value="LysM"/>
    <property type="match status" value="1"/>
</dbReference>
<dbReference type="CDD" id="cd00118">
    <property type="entry name" value="LysM"/>
    <property type="match status" value="1"/>
</dbReference>
<reference evidence="5" key="2">
    <citation type="submission" date="2015-07" db="EMBL/GenBank/DDBJ databases">
        <title>MeaNS - Measles Nucleotide Surveillance Program.</title>
        <authorList>
            <person name="Tran T."/>
            <person name="Druce J."/>
        </authorList>
    </citation>
    <scope>NUCLEOTIDE SEQUENCE</scope>
    <source>
        <strain evidence="5">DSM 9887</strain>
    </source>
</reference>
<keyword evidence="2" id="KW-0812">Transmembrane</keyword>
<proteinExistence type="predicted"/>
<protein>
    <recommendedName>
        <fullName evidence="3">LysM domain-containing protein</fullName>
    </recommendedName>
</protein>
<dbReference type="InterPro" id="IPR036779">
    <property type="entry name" value="LysM_dom_sf"/>
</dbReference>
<dbReference type="AlphaFoldDB" id="A0A0K9YSE5"/>
<dbReference type="EMBL" id="BJON01000002">
    <property type="protein sequence ID" value="GED66629.1"/>
    <property type="molecule type" value="Genomic_DNA"/>
</dbReference>
<evidence type="ECO:0000313" key="4">
    <source>
        <dbReference type="EMBL" id="GED66629.1"/>
    </source>
</evidence>
<name>A0A0K9YSE5_9BACL</name>
<evidence type="ECO:0000313" key="7">
    <source>
        <dbReference type="Proteomes" id="UP000319578"/>
    </source>
</evidence>